<evidence type="ECO:0000256" key="6">
    <source>
        <dbReference type="ARBA" id="ARBA00023002"/>
    </source>
</evidence>
<organism evidence="8 9">
    <name type="scientific">Symbiodinium necroappetens</name>
    <dbReference type="NCBI Taxonomy" id="1628268"/>
    <lineage>
        <taxon>Eukaryota</taxon>
        <taxon>Sar</taxon>
        <taxon>Alveolata</taxon>
        <taxon>Dinophyceae</taxon>
        <taxon>Suessiales</taxon>
        <taxon>Symbiodiniaceae</taxon>
        <taxon>Symbiodinium</taxon>
    </lineage>
</organism>
<gene>
    <name evidence="8" type="primary">ATR8</name>
    <name evidence="8" type="ORF">SNEC2469_LOCUS61</name>
</gene>
<reference evidence="8" key="1">
    <citation type="submission" date="2021-02" db="EMBL/GenBank/DDBJ databases">
        <authorList>
            <person name="Dougan E. K."/>
            <person name="Rhodes N."/>
            <person name="Thang M."/>
            <person name="Chan C."/>
        </authorList>
    </citation>
    <scope>NUCLEOTIDE SEQUENCE</scope>
</reference>
<evidence type="ECO:0000256" key="5">
    <source>
        <dbReference type="ARBA" id="ARBA00022857"/>
    </source>
</evidence>
<keyword evidence="4" id="KW-0274">FAD</keyword>
<evidence type="ECO:0000256" key="2">
    <source>
        <dbReference type="ARBA" id="ARBA00010139"/>
    </source>
</evidence>
<name>A0A812IPD6_9DINO</name>
<comment type="cofactor">
    <cofactor evidence="1">
        <name>FAD</name>
        <dbReference type="ChEBI" id="CHEBI:57692"/>
    </cofactor>
</comment>
<dbReference type="SUPFAM" id="SSF51905">
    <property type="entry name" value="FAD/NAD(P)-binding domain"/>
    <property type="match status" value="1"/>
</dbReference>
<dbReference type="PANTHER" id="PTHR43098:SF4">
    <property type="entry name" value="BLR3857 PROTEIN"/>
    <property type="match status" value="1"/>
</dbReference>
<evidence type="ECO:0000313" key="9">
    <source>
        <dbReference type="Proteomes" id="UP000601435"/>
    </source>
</evidence>
<accession>A0A812IPD6</accession>
<evidence type="ECO:0000256" key="1">
    <source>
        <dbReference type="ARBA" id="ARBA00001974"/>
    </source>
</evidence>
<evidence type="ECO:0000313" key="8">
    <source>
        <dbReference type="EMBL" id="CAE7148981.1"/>
    </source>
</evidence>
<dbReference type="AlphaFoldDB" id="A0A812IPD6"/>
<dbReference type="EMBL" id="CAJNJA010000001">
    <property type="protein sequence ID" value="CAE7148981.1"/>
    <property type="molecule type" value="Genomic_DNA"/>
</dbReference>
<proteinExistence type="inferred from homology"/>
<keyword evidence="6" id="KW-0560">Oxidoreductase</keyword>
<comment type="caution">
    <text evidence="8">The sequence shown here is derived from an EMBL/GenBank/DDBJ whole genome shotgun (WGS) entry which is preliminary data.</text>
</comment>
<dbReference type="Pfam" id="PF13738">
    <property type="entry name" value="Pyr_redox_3"/>
    <property type="match status" value="1"/>
</dbReference>
<dbReference type="GO" id="GO:0004497">
    <property type="term" value="F:monooxygenase activity"/>
    <property type="evidence" value="ECO:0007669"/>
    <property type="project" value="UniProtKB-KW"/>
</dbReference>
<dbReference type="FunFam" id="3.50.50.60:FF:000341">
    <property type="entry name" value="Baeyer-Villiger monooxygenase"/>
    <property type="match status" value="1"/>
</dbReference>
<sequence length="611" mass="69385">MSTERERLHNLFPDLDFDPQALREKYRFERDKRIREDGENQYVEAASEFAHYADDDPYVDANLERDPLDLDIEVAIIGAGFSGLMTAARLKERGITDFRIIEAGGDFGGTWYWNRYPGAQCDIESYCYLPLLEETGFMPKEKYSFAPEIYQHTQRIGEYFGLYDQAIFQTRVNEVKWIEEEQRWQISTQRNDNIKAQFVIQATGPANRPKLPGIPGISDFKGHTFHTSRWDYDYTGGDHNGGLTKLADKRVAIIGTGATAIQCVPYVGQHAEKLYVFQRTPSSVDLRGNKPTDKEWYQNLESGWQRARRENFAAVLAGQNFGEDLVADGWTDIARRIGLSLMNRNSDAGDLDMEEIMLRSEIADFQKMNEIRSRVDQEVKKTDAAESLKPWYRQFCKRPTFNDEFLATFNRDNVELVDVSESKGVERITSNAVVANGKSYEVDCIIYATGFEITTSAHRRVDFDTLGSNGESLYDHWAGGFRTLHGLSSHGFPNWFTIGINQNGLSPNMTAMFDDQAVHVGYIIEEVKKRGKQVVEVTPEAEQAWVDKIVQLAGSGAAAFLEECTPGYYNREGKSSEANMQNSPFAPGINAFNELLEKWRDAGTLEGMELR</sequence>
<dbReference type="Gene3D" id="3.50.50.60">
    <property type="entry name" value="FAD/NAD(P)-binding domain"/>
    <property type="match status" value="2"/>
</dbReference>
<evidence type="ECO:0000256" key="3">
    <source>
        <dbReference type="ARBA" id="ARBA00022630"/>
    </source>
</evidence>
<dbReference type="PANTHER" id="PTHR43098">
    <property type="entry name" value="L-ORNITHINE N(5)-MONOOXYGENASE-RELATED"/>
    <property type="match status" value="1"/>
</dbReference>
<keyword evidence="3" id="KW-0285">Flavoprotein</keyword>
<keyword evidence="9" id="KW-1185">Reference proteome</keyword>
<protein>
    <submittedName>
        <fullName evidence="8">ATR8 protein</fullName>
    </submittedName>
</protein>
<dbReference type="OrthoDB" id="66881at2759"/>
<evidence type="ECO:0000256" key="4">
    <source>
        <dbReference type="ARBA" id="ARBA00022827"/>
    </source>
</evidence>
<evidence type="ECO:0000256" key="7">
    <source>
        <dbReference type="ARBA" id="ARBA00023033"/>
    </source>
</evidence>
<dbReference type="InterPro" id="IPR036188">
    <property type="entry name" value="FAD/NAD-bd_sf"/>
</dbReference>
<comment type="similarity">
    <text evidence="2">Belongs to the FAD-binding monooxygenase family.</text>
</comment>
<keyword evidence="5" id="KW-0521">NADP</keyword>
<dbReference type="InterPro" id="IPR050775">
    <property type="entry name" value="FAD-binding_Monooxygenases"/>
</dbReference>
<keyword evidence="7" id="KW-0503">Monooxygenase</keyword>
<dbReference type="Proteomes" id="UP000601435">
    <property type="component" value="Unassembled WGS sequence"/>
</dbReference>